<evidence type="ECO:0000259" key="3">
    <source>
        <dbReference type="Pfam" id="PF10342"/>
    </source>
</evidence>
<proteinExistence type="predicted"/>
<dbReference type="InterPro" id="IPR052982">
    <property type="entry name" value="SRP1/TIP1-like"/>
</dbReference>
<organism evidence="4 5">
    <name type="scientific">Smittium simulii</name>
    <dbReference type="NCBI Taxonomy" id="133385"/>
    <lineage>
        <taxon>Eukaryota</taxon>
        <taxon>Fungi</taxon>
        <taxon>Fungi incertae sedis</taxon>
        <taxon>Zoopagomycota</taxon>
        <taxon>Kickxellomycotina</taxon>
        <taxon>Harpellomycetes</taxon>
        <taxon>Harpellales</taxon>
        <taxon>Legeriomycetaceae</taxon>
        <taxon>Smittium</taxon>
    </lineage>
</organism>
<evidence type="ECO:0000313" key="4">
    <source>
        <dbReference type="EMBL" id="PVU90901.1"/>
    </source>
</evidence>
<keyword evidence="1 2" id="KW-0732">Signal</keyword>
<gene>
    <name evidence="4" type="ORF">BB561_004660</name>
</gene>
<dbReference type="PANTHER" id="PTHR40633">
    <property type="entry name" value="MATRIX PROTEIN, PUTATIVE (AFU_ORTHOLOGUE AFUA_8G05410)-RELATED"/>
    <property type="match status" value="1"/>
</dbReference>
<dbReference type="AlphaFoldDB" id="A0A2T9YEY0"/>
<name>A0A2T9YEY0_9FUNG</name>
<evidence type="ECO:0000256" key="2">
    <source>
        <dbReference type="SAM" id="SignalP"/>
    </source>
</evidence>
<evidence type="ECO:0000256" key="1">
    <source>
        <dbReference type="ARBA" id="ARBA00022729"/>
    </source>
</evidence>
<reference evidence="4 5" key="1">
    <citation type="journal article" date="2018" name="MBio">
        <title>Comparative Genomics Reveals the Core Gene Toolbox for the Fungus-Insect Symbiosis.</title>
        <authorList>
            <person name="Wang Y."/>
            <person name="Stata M."/>
            <person name="Wang W."/>
            <person name="Stajich J.E."/>
            <person name="White M.M."/>
            <person name="Moncalvo J.M."/>
        </authorList>
    </citation>
    <scope>NUCLEOTIDE SEQUENCE [LARGE SCALE GENOMIC DNA]</scope>
    <source>
        <strain evidence="4 5">SWE-8-4</strain>
    </source>
</reference>
<dbReference type="PANTHER" id="PTHR40633:SF1">
    <property type="entry name" value="GPI ANCHORED SERINE-THREONINE RICH PROTEIN (AFU_ORTHOLOGUE AFUA_1G03630)"/>
    <property type="match status" value="1"/>
</dbReference>
<dbReference type="OrthoDB" id="2260257at2759"/>
<feature type="domain" description="Yeast cell wall synthesis Kre9/Knh1-like N-terminal" evidence="3">
    <location>
        <begin position="24"/>
        <end position="113"/>
    </location>
</feature>
<keyword evidence="5" id="KW-1185">Reference proteome</keyword>
<feature type="chain" id="PRO_5015682284" description="Yeast cell wall synthesis Kre9/Knh1-like N-terminal domain-containing protein" evidence="2">
    <location>
        <begin position="18"/>
        <end position="148"/>
    </location>
</feature>
<comment type="caution">
    <text evidence="4">The sequence shown here is derived from an EMBL/GenBank/DDBJ whole genome shotgun (WGS) entry which is preliminary data.</text>
</comment>
<accession>A0A2T9YEY0</accession>
<evidence type="ECO:0000313" key="5">
    <source>
        <dbReference type="Proteomes" id="UP000245383"/>
    </source>
</evidence>
<protein>
    <recommendedName>
        <fullName evidence="3">Yeast cell wall synthesis Kre9/Knh1-like N-terminal domain-containing protein</fullName>
    </recommendedName>
</protein>
<dbReference type="Proteomes" id="UP000245383">
    <property type="component" value="Unassembled WGS sequence"/>
</dbReference>
<dbReference type="STRING" id="133385.A0A2T9YEY0"/>
<sequence length="148" mass="15721">MLKLSAIALTLISYVFADVYITNPVASSSWTAGQTEKITWKSSDDSILTGTVTISIRSGDPNNLNAGYVLANKIAANGLSASIKIPEDLASGSDYTISIVDSKNKAVYSSFFGLKGNPNLLQATDKTTASTTTVVNRTTIEFIHLNPN</sequence>
<feature type="signal peptide" evidence="2">
    <location>
        <begin position="1"/>
        <end position="17"/>
    </location>
</feature>
<dbReference type="EMBL" id="MBFR01000231">
    <property type="protein sequence ID" value="PVU90901.1"/>
    <property type="molecule type" value="Genomic_DNA"/>
</dbReference>
<dbReference type="Pfam" id="PF10342">
    <property type="entry name" value="Kre9_KNH"/>
    <property type="match status" value="1"/>
</dbReference>
<dbReference type="InterPro" id="IPR018466">
    <property type="entry name" value="Kre9/Knh1-like_N"/>
</dbReference>